<dbReference type="EMBL" id="JBAWKC010000003">
    <property type="protein sequence ID" value="MFH6769077.1"/>
    <property type="molecule type" value="Genomic_DNA"/>
</dbReference>
<name>A0ABW7MVA0_9FLAO</name>
<reference evidence="1 2" key="1">
    <citation type="submission" date="2024-02" db="EMBL/GenBank/DDBJ databases">
        <title>A Gaetbulibacter species isolated from tidal flats and genomic insights of their niches.</title>
        <authorList>
            <person name="Ye Y."/>
        </authorList>
    </citation>
    <scope>NUCLEOTIDE SEQUENCE [LARGE SCALE GENOMIC DNA]</scope>
    <source>
        <strain evidence="1 2">KEM-8</strain>
    </source>
</reference>
<evidence type="ECO:0000313" key="2">
    <source>
        <dbReference type="Proteomes" id="UP001610104"/>
    </source>
</evidence>
<comment type="caution">
    <text evidence="1">The sequence shown here is derived from an EMBL/GenBank/DDBJ whole genome shotgun (WGS) entry which is preliminary data.</text>
</comment>
<organism evidence="1 2">
    <name type="scientific">Gaetbulibacter aquiaggeris</name>
    <dbReference type="NCBI Taxonomy" id="1735373"/>
    <lineage>
        <taxon>Bacteria</taxon>
        <taxon>Pseudomonadati</taxon>
        <taxon>Bacteroidota</taxon>
        <taxon>Flavobacteriia</taxon>
        <taxon>Flavobacteriales</taxon>
        <taxon>Flavobacteriaceae</taxon>
        <taxon>Gaetbulibacter</taxon>
    </lineage>
</organism>
<evidence type="ECO:0000313" key="1">
    <source>
        <dbReference type="EMBL" id="MFH6769077.1"/>
    </source>
</evidence>
<dbReference type="RefSeq" id="WP_395438321.1">
    <property type="nucleotide sequence ID" value="NZ_JBAWKC010000003.1"/>
</dbReference>
<keyword evidence="2" id="KW-1185">Reference proteome</keyword>
<sequence>MSYKLKITLFILSLGVMLLVYAVWYKYEYSMDKVETVQFNSPDLDLKLLIATQGSAFKNEITSNITDHYKKDSVYIKVIDVSQLPEIDPIDFNAIVIIHTWENWKPPKEVQSFLEQNMSNQNKIVVLTTSGKGSFKIKEIDAITGESKLENTTFYANLIIKKLDDLIK</sequence>
<dbReference type="Proteomes" id="UP001610104">
    <property type="component" value="Unassembled WGS sequence"/>
</dbReference>
<gene>
    <name evidence="1" type="ORF">V8G56_10055</name>
</gene>
<accession>A0ABW7MVA0</accession>
<evidence type="ECO:0008006" key="3">
    <source>
        <dbReference type="Google" id="ProtNLM"/>
    </source>
</evidence>
<protein>
    <recommendedName>
        <fullName evidence="3">Flavodoxin-like domain-containing protein</fullName>
    </recommendedName>
</protein>
<proteinExistence type="predicted"/>